<gene>
    <name evidence="7" type="ORF">EB796_006546</name>
</gene>
<dbReference type="InterPro" id="IPR011600">
    <property type="entry name" value="Pept_C14_caspase"/>
</dbReference>
<dbReference type="SUPFAM" id="SSF52129">
    <property type="entry name" value="Caspase-like"/>
    <property type="match status" value="1"/>
</dbReference>
<sequence length="604" mass="68935">MISMLFHHSSKSKWEQRLQTFRTFKFENQIIEKQTYEQFIKSFTESGLLNKVLLIHLLKTETETKFPHKAAIEVLKSFCIIHGPVTQEYGKGYFVPYFAQEFTNENSFPPNDVQLKMEILFNGLHLPKYVHQLITVEVLNFISDETCLIKIYGNGTFVAKGEQSLHLVHDYNNRKLMILVSSPIELIGSSWSLLTSLIAHILNKLANVWRAIRPVITFYCSHCLLIRSPTPDTKVNPPWLFAAPKESHLNNRFFVSVKSFRGVEPVYCNNGMQPGTSKQTVPKPFKFPCFEFSECEMSKLKDYTEKLQRKDFFKTSGPQAINYPVENEDSEVSDVEQQGYFGTESNACIKMELKPCTKDSVTRLFSNTTKVYPMKTEVKGRVLILDNRLFQKKPGYARKGGEIDYVNIRRLFEKMSFEIATDEEDTTDLTSEEMFQAIKDETALEVHKHLSMFVLIIMSHGQTGDQILSHDNKWVKLGDIKHLLSASQFTAMKGKPKLIIIQACSGNRIDYGDTKNSSNDPINVQGAGSHTSLEENIASQDDQNSFLTSQLSQEQFDAESSYSENAEAAIPPRSLPNFEDIHLDSDDFFVMKASSDDTKQSKKI</sequence>
<feature type="domain" description="Caspase family p20" evidence="6">
    <location>
        <begin position="378"/>
        <end position="508"/>
    </location>
</feature>
<dbReference type="InterPro" id="IPR029030">
    <property type="entry name" value="Caspase-like_dom_sf"/>
</dbReference>
<proteinExistence type="inferred from homology"/>
<dbReference type="OrthoDB" id="6114029at2759"/>
<dbReference type="GO" id="GO:0006508">
    <property type="term" value="P:proteolysis"/>
    <property type="evidence" value="ECO:0007669"/>
    <property type="project" value="UniProtKB-KW"/>
</dbReference>
<keyword evidence="3" id="KW-0053">Apoptosis</keyword>
<dbReference type="InterPro" id="IPR002398">
    <property type="entry name" value="Pept_C14"/>
</dbReference>
<evidence type="ECO:0000256" key="4">
    <source>
        <dbReference type="ARBA" id="ARBA00022801"/>
    </source>
</evidence>
<dbReference type="EMBL" id="VXIV02000930">
    <property type="protein sequence ID" value="KAF6035145.1"/>
    <property type="molecule type" value="Genomic_DNA"/>
</dbReference>
<dbReference type="AlphaFoldDB" id="A0A7J7KAE5"/>
<comment type="caution">
    <text evidence="7">The sequence shown here is derived from an EMBL/GenBank/DDBJ whole genome shotgun (WGS) entry which is preliminary data.</text>
</comment>
<dbReference type="GO" id="GO:0006915">
    <property type="term" value="P:apoptotic process"/>
    <property type="evidence" value="ECO:0007669"/>
    <property type="project" value="UniProtKB-KW"/>
</dbReference>
<dbReference type="Pfam" id="PF00656">
    <property type="entry name" value="Peptidase_C14"/>
    <property type="match status" value="1"/>
</dbReference>
<feature type="region of interest" description="Disordered" evidence="5">
    <location>
        <begin position="557"/>
        <end position="578"/>
    </location>
</feature>
<dbReference type="InterPro" id="IPR015917">
    <property type="entry name" value="Pept_C14A"/>
</dbReference>
<dbReference type="Proteomes" id="UP000593567">
    <property type="component" value="Unassembled WGS sequence"/>
</dbReference>
<evidence type="ECO:0000256" key="5">
    <source>
        <dbReference type="SAM" id="MobiDB-lite"/>
    </source>
</evidence>
<dbReference type="SMART" id="SM00115">
    <property type="entry name" value="CASc"/>
    <property type="match status" value="1"/>
</dbReference>
<organism evidence="7 8">
    <name type="scientific">Bugula neritina</name>
    <name type="common">Brown bryozoan</name>
    <name type="synonym">Sertularia neritina</name>
    <dbReference type="NCBI Taxonomy" id="10212"/>
    <lineage>
        <taxon>Eukaryota</taxon>
        <taxon>Metazoa</taxon>
        <taxon>Spiralia</taxon>
        <taxon>Lophotrochozoa</taxon>
        <taxon>Bryozoa</taxon>
        <taxon>Gymnolaemata</taxon>
        <taxon>Cheilostomatida</taxon>
        <taxon>Flustrina</taxon>
        <taxon>Buguloidea</taxon>
        <taxon>Bugulidae</taxon>
        <taxon>Bugula</taxon>
    </lineage>
</organism>
<accession>A0A7J7KAE5</accession>
<keyword evidence="4" id="KW-0378">Hydrolase</keyword>
<evidence type="ECO:0000256" key="2">
    <source>
        <dbReference type="ARBA" id="ARBA00022670"/>
    </source>
</evidence>
<keyword evidence="2" id="KW-0645">Protease</keyword>
<protein>
    <submittedName>
        <fullName evidence="7">CASP2</fullName>
    </submittedName>
</protein>
<reference evidence="7" key="1">
    <citation type="submission" date="2020-06" db="EMBL/GenBank/DDBJ databases">
        <title>Draft genome of Bugula neritina, a colonial animal packing powerful symbionts and potential medicines.</title>
        <authorList>
            <person name="Rayko M."/>
        </authorList>
    </citation>
    <scope>NUCLEOTIDE SEQUENCE [LARGE SCALE GENOMIC DNA]</scope>
    <source>
        <strain evidence="7">Kwan_BN1</strain>
    </source>
</reference>
<evidence type="ECO:0000313" key="7">
    <source>
        <dbReference type="EMBL" id="KAF6035145.1"/>
    </source>
</evidence>
<evidence type="ECO:0000256" key="1">
    <source>
        <dbReference type="ARBA" id="ARBA00010134"/>
    </source>
</evidence>
<dbReference type="GO" id="GO:0004197">
    <property type="term" value="F:cysteine-type endopeptidase activity"/>
    <property type="evidence" value="ECO:0007669"/>
    <property type="project" value="InterPro"/>
</dbReference>
<dbReference type="PRINTS" id="PR00376">
    <property type="entry name" value="IL1BCENZYME"/>
</dbReference>
<dbReference type="InterPro" id="IPR001309">
    <property type="entry name" value="Pept_C14_p20"/>
</dbReference>
<evidence type="ECO:0000259" key="6">
    <source>
        <dbReference type="PROSITE" id="PS50208"/>
    </source>
</evidence>
<feature type="compositionally biased region" description="Low complexity" evidence="5">
    <location>
        <begin position="558"/>
        <end position="569"/>
    </location>
</feature>
<dbReference type="PANTHER" id="PTHR47901:SF8">
    <property type="entry name" value="CASPASE-3"/>
    <property type="match status" value="1"/>
</dbReference>
<comment type="similarity">
    <text evidence="1">Belongs to the peptidase C14A family.</text>
</comment>
<name>A0A7J7KAE5_BUGNE</name>
<dbReference type="PROSITE" id="PS50208">
    <property type="entry name" value="CASPASE_P20"/>
    <property type="match status" value="1"/>
</dbReference>
<keyword evidence="8" id="KW-1185">Reference proteome</keyword>
<dbReference type="PANTHER" id="PTHR47901">
    <property type="entry name" value="CASPASE RECRUITMENT DOMAIN-CONTAINING PROTEIN 18"/>
    <property type="match status" value="1"/>
</dbReference>
<dbReference type="Gene3D" id="3.40.50.1460">
    <property type="match status" value="1"/>
</dbReference>
<evidence type="ECO:0000256" key="3">
    <source>
        <dbReference type="ARBA" id="ARBA00022703"/>
    </source>
</evidence>
<evidence type="ECO:0000313" key="8">
    <source>
        <dbReference type="Proteomes" id="UP000593567"/>
    </source>
</evidence>